<evidence type="ECO:0000256" key="1">
    <source>
        <dbReference type="SAM" id="MobiDB-lite"/>
    </source>
</evidence>
<dbReference type="AlphaFoldDB" id="A0A0N8VZV2"/>
<evidence type="ECO:0000313" key="3">
    <source>
        <dbReference type="EMBL" id="KQB84930.1"/>
    </source>
</evidence>
<evidence type="ECO:0000313" key="4">
    <source>
        <dbReference type="Proteomes" id="UP000050517"/>
    </source>
</evidence>
<reference evidence="3 4" key="1">
    <citation type="submission" date="2015-10" db="EMBL/GenBank/DDBJ databases">
        <title>Corynebacteirum lowii and Corynebacterium oculi species nova, derived from human clinical disease and and emended description of Corynebacterium mastiditis.</title>
        <authorList>
            <person name="Bernard K."/>
            <person name="Pacheco A.L."/>
            <person name="Mcdougall C."/>
            <person name="Burtx T."/>
            <person name="Weibe D."/>
            <person name="Tyler S."/>
            <person name="Olson A.B."/>
            <person name="Cnockaert M."/>
            <person name="Eguchi H."/>
            <person name="Kuwahara T."/>
            <person name="Nakayama-Imaohji H."/>
            <person name="Boudewijins M."/>
            <person name="Van Hoecke F."/>
            <person name="Bernier A.-M."/>
            <person name="Vandamme P."/>
        </authorList>
    </citation>
    <scope>NUCLEOTIDE SEQUENCE [LARGE SCALE GENOMIC DNA]</scope>
    <source>
        <strain evidence="3 4">NML 130210</strain>
    </source>
</reference>
<gene>
    <name evidence="3" type="ORF">Cocul_00060</name>
</gene>
<keyword evidence="4" id="KW-1185">Reference proteome</keyword>
<dbReference type="Proteomes" id="UP000050517">
    <property type="component" value="Unassembled WGS sequence"/>
</dbReference>
<dbReference type="Gene3D" id="3.40.710.10">
    <property type="entry name" value="DD-peptidase/beta-lactamase superfamily"/>
    <property type="match status" value="1"/>
</dbReference>
<dbReference type="SUPFAM" id="SSF56601">
    <property type="entry name" value="beta-lactamase/transpeptidase-like"/>
    <property type="match status" value="1"/>
</dbReference>
<feature type="signal peptide" evidence="2">
    <location>
        <begin position="1"/>
        <end position="25"/>
    </location>
</feature>
<dbReference type="OrthoDB" id="3729831at2"/>
<name>A0A0N8VZV2_9CORY</name>
<keyword evidence="2" id="KW-0732">Signal</keyword>
<protein>
    <recommendedName>
        <fullName evidence="5">Beta-lactamase enzyme family protein</fullName>
    </recommendedName>
</protein>
<proteinExistence type="predicted"/>
<feature type="region of interest" description="Disordered" evidence="1">
    <location>
        <begin position="34"/>
        <end position="59"/>
    </location>
</feature>
<dbReference type="RefSeq" id="WP_055121340.1">
    <property type="nucleotide sequence ID" value="NZ_LKST01000001.1"/>
</dbReference>
<dbReference type="PATRIC" id="fig|1544416.3.peg.59"/>
<dbReference type="InterPro" id="IPR012338">
    <property type="entry name" value="Beta-lactam/transpept-like"/>
</dbReference>
<evidence type="ECO:0000256" key="2">
    <source>
        <dbReference type="SAM" id="SignalP"/>
    </source>
</evidence>
<accession>A0A0N8VZV2</accession>
<organism evidence="3 4">
    <name type="scientific">Corynebacterium oculi</name>
    <dbReference type="NCBI Taxonomy" id="1544416"/>
    <lineage>
        <taxon>Bacteria</taxon>
        <taxon>Bacillati</taxon>
        <taxon>Actinomycetota</taxon>
        <taxon>Actinomycetes</taxon>
        <taxon>Mycobacteriales</taxon>
        <taxon>Corynebacteriaceae</taxon>
        <taxon>Corynebacterium</taxon>
    </lineage>
</organism>
<dbReference type="STRING" id="1544416.Cocul_00060"/>
<dbReference type="PROSITE" id="PS51257">
    <property type="entry name" value="PROKAR_LIPOPROTEIN"/>
    <property type="match status" value="1"/>
</dbReference>
<comment type="caution">
    <text evidence="3">The sequence shown here is derived from an EMBL/GenBank/DDBJ whole genome shotgun (WGS) entry which is preliminary data.</text>
</comment>
<sequence>MSHSKKSQNRHAAALLALGAAVLSACTIGEVEQAGPGNTAENPGGSAPPSAWGSASPAPSAPVLTAVAGTRVAVADTAAGSVRVTTAGDTHEGPAWSTSKVPLSLAALRASPEAWADVEAALTASDNQAAARLWESLGTPEEAGAAVQAILREAGDDHTRVETRKVRPEFSSFGQTAWTLEDQAAFAVVLPTLDGAQPVLDAMGRVIPEQSYGLGTIEGMRFKGGWGPDPDGRYTVRQFGVIETPCGRKGVAVAAQAPDGSYESAQRLLTEEAQHVSAALRCE</sequence>
<dbReference type="EMBL" id="LKST01000001">
    <property type="protein sequence ID" value="KQB84930.1"/>
    <property type="molecule type" value="Genomic_DNA"/>
</dbReference>
<evidence type="ECO:0008006" key="5">
    <source>
        <dbReference type="Google" id="ProtNLM"/>
    </source>
</evidence>
<feature type="compositionally biased region" description="Low complexity" evidence="1">
    <location>
        <begin position="43"/>
        <end position="59"/>
    </location>
</feature>
<feature type="chain" id="PRO_5038850407" description="Beta-lactamase enzyme family protein" evidence="2">
    <location>
        <begin position="26"/>
        <end position="283"/>
    </location>
</feature>